<evidence type="ECO:0000313" key="2">
    <source>
        <dbReference type="EMBL" id="GAA0516663.1"/>
    </source>
</evidence>
<dbReference type="Proteomes" id="UP000597989">
    <property type="component" value="Unassembled WGS sequence"/>
</dbReference>
<evidence type="ECO:0000313" key="5">
    <source>
        <dbReference type="Proteomes" id="UP001500220"/>
    </source>
</evidence>
<keyword evidence="1" id="KW-0472">Membrane</keyword>
<proteinExistence type="predicted"/>
<reference evidence="3" key="3">
    <citation type="submission" date="2020-09" db="EMBL/GenBank/DDBJ databases">
        <authorList>
            <person name="Sun Q."/>
            <person name="Zhou Y."/>
        </authorList>
    </citation>
    <scope>NUCLEOTIDE SEQUENCE</scope>
    <source>
        <strain evidence="3">CGMCC 4.7206</strain>
    </source>
</reference>
<dbReference type="EMBL" id="BAAAHC010000007">
    <property type="protein sequence ID" value="GAA0516663.1"/>
    <property type="molecule type" value="Genomic_DNA"/>
</dbReference>
<evidence type="ECO:0000313" key="4">
    <source>
        <dbReference type="Proteomes" id="UP000597989"/>
    </source>
</evidence>
<gene>
    <name evidence="2" type="ORF">GCM10009545_18470</name>
    <name evidence="3" type="ORF">GCM10011581_46650</name>
</gene>
<keyword evidence="5" id="KW-1185">Reference proteome</keyword>
<reference evidence="3 4" key="1">
    <citation type="journal article" date="2014" name="Int. J. Syst. Evol. Microbiol.">
        <title>Complete genome sequence of Corynebacterium casei LMG S-19264T (=DSM 44701T), isolated from a smear-ripened cheese.</title>
        <authorList>
            <consortium name="US DOE Joint Genome Institute (JGI-PGF)"/>
            <person name="Walter F."/>
            <person name="Albersmeier A."/>
            <person name="Kalinowski J."/>
            <person name="Ruckert C."/>
        </authorList>
    </citation>
    <scope>NUCLEOTIDE SEQUENCE [LARGE SCALE GENOMIC DNA]</scope>
    <source>
        <strain evidence="3 4">CGMCC 4.7206</strain>
    </source>
</reference>
<reference evidence="2" key="4">
    <citation type="submission" date="2023-12" db="EMBL/GenBank/DDBJ databases">
        <authorList>
            <person name="Sun Q."/>
            <person name="Inoue M."/>
        </authorList>
    </citation>
    <scope>NUCLEOTIDE SEQUENCE</scope>
    <source>
        <strain evidence="2">JCM 10664</strain>
    </source>
</reference>
<accession>A0A917NJ27</accession>
<dbReference type="Proteomes" id="UP001500220">
    <property type="component" value="Unassembled WGS sequence"/>
</dbReference>
<evidence type="ECO:0000256" key="1">
    <source>
        <dbReference type="SAM" id="Phobius"/>
    </source>
</evidence>
<sequence>MSRSAVGWGLFATVLVLWSASGWSWWPLLVGVGLVVLVRLVLRLVPASWRPWSVPAVLVLVLDSSACKGPQAGEHAHSRTAAVPAGGVRRPLCQRAQHRSLRLAQATPCGRDVRG</sequence>
<keyword evidence="1" id="KW-1133">Transmembrane helix</keyword>
<evidence type="ECO:0000313" key="3">
    <source>
        <dbReference type="EMBL" id="GGJ04377.1"/>
    </source>
</evidence>
<dbReference type="AlphaFoldDB" id="A0A917NJ27"/>
<feature type="transmembrane region" description="Helical" evidence="1">
    <location>
        <begin position="23"/>
        <end position="42"/>
    </location>
</feature>
<reference evidence="2 5" key="2">
    <citation type="journal article" date="2019" name="Int. J. Syst. Evol. Microbiol.">
        <title>The Global Catalogue of Microorganisms (GCM) 10K type strain sequencing project: providing services to taxonomists for standard genome sequencing and annotation.</title>
        <authorList>
            <consortium name="The Broad Institute Genomics Platform"/>
            <consortium name="The Broad Institute Genome Sequencing Center for Infectious Disease"/>
            <person name="Wu L."/>
            <person name="Ma J."/>
        </authorList>
    </citation>
    <scope>NUCLEOTIDE SEQUENCE [LARGE SCALE GENOMIC DNA]</scope>
    <source>
        <strain evidence="2 5">JCM 10664</strain>
    </source>
</reference>
<comment type="caution">
    <text evidence="3">The sequence shown here is derived from an EMBL/GenBank/DDBJ whole genome shotgun (WGS) entry which is preliminary data.</text>
</comment>
<organism evidence="3 4">
    <name type="scientific">Saccharopolyspora thermophila</name>
    <dbReference type="NCBI Taxonomy" id="89367"/>
    <lineage>
        <taxon>Bacteria</taxon>
        <taxon>Bacillati</taxon>
        <taxon>Actinomycetota</taxon>
        <taxon>Actinomycetes</taxon>
        <taxon>Pseudonocardiales</taxon>
        <taxon>Pseudonocardiaceae</taxon>
        <taxon>Saccharopolyspora</taxon>
    </lineage>
</organism>
<protein>
    <submittedName>
        <fullName evidence="3">Uncharacterized protein</fullName>
    </submittedName>
</protein>
<dbReference type="EMBL" id="BMMT01000022">
    <property type="protein sequence ID" value="GGJ04377.1"/>
    <property type="molecule type" value="Genomic_DNA"/>
</dbReference>
<name>A0A917NJ27_9PSEU</name>
<keyword evidence="1" id="KW-0812">Transmembrane</keyword>